<reference evidence="1 2" key="1">
    <citation type="submission" date="2024-03" db="EMBL/GenBank/DDBJ databases">
        <title>Sequence of Lycoming College Course Isolates.</title>
        <authorList>
            <person name="Plotts O."/>
            <person name="Newman J."/>
        </authorList>
    </citation>
    <scope>NUCLEOTIDE SEQUENCE [LARGE SCALE GENOMIC DNA]</scope>
    <source>
        <strain evidence="1 2">CJB-3</strain>
    </source>
</reference>
<dbReference type="Gene3D" id="3.30.420.40">
    <property type="match status" value="2"/>
</dbReference>
<dbReference type="Proteomes" id="UP001378956">
    <property type="component" value="Unassembled WGS sequence"/>
</dbReference>
<dbReference type="SUPFAM" id="SSF53067">
    <property type="entry name" value="Actin-like ATPase domain"/>
    <property type="match status" value="2"/>
</dbReference>
<dbReference type="RefSeq" id="WP_172660451.1">
    <property type="nucleotide sequence ID" value="NZ_CBFGNQ010000035.1"/>
</dbReference>
<keyword evidence="2" id="KW-1185">Reference proteome</keyword>
<protein>
    <submittedName>
        <fullName evidence="1">N-acetylglucosamine kinase</fullName>
    </submittedName>
</protein>
<organism evidence="1 2">
    <name type="scientific">Pedobacter panaciterrae</name>
    <dbReference type="NCBI Taxonomy" id="363849"/>
    <lineage>
        <taxon>Bacteria</taxon>
        <taxon>Pseudomonadati</taxon>
        <taxon>Bacteroidota</taxon>
        <taxon>Sphingobacteriia</taxon>
        <taxon>Sphingobacteriales</taxon>
        <taxon>Sphingobacteriaceae</taxon>
        <taxon>Pedobacter</taxon>
    </lineage>
</organism>
<evidence type="ECO:0000313" key="1">
    <source>
        <dbReference type="EMBL" id="MEJ2905929.1"/>
    </source>
</evidence>
<accession>A0ABU8NUJ9</accession>
<dbReference type="InterPro" id="IPR043129">
    <property type="entry name" value="ATPase_NBD"/>
</dbReference>
<sequence length="284" mass="31872">MILVADSGSSKTDWMGYSPNEKINFSTQGINPYFLNAHDIFKLFSKKKEIAPYADKVKEIYFFGAGCSSPDKIEVISNGISSFFTKAYVSVEHDLIGSAYATCGDKKGLTCILGTGSNISYYDGKEVHNGAHGLGYALGDEGSGTYFGRKLITSYLYHQMPADLAVEFADTYQIDKESVITNLYQKPAPNIYLASISRFMASHPDHPFIINILREGFQEFVDSNIKDYPNYKSLDTHFVGSIAFYYQDILREVCIENQVKVGKIYQKPIEGIYNYILRKEGIMV</sequence>
<dbReference type="EMBL" id="JBBEUB010000018">
    <property type="protein sequence ID" value="MEJ2905929.1"/>
    <property type="molecule type" value="Genomic_DNA"/>
</dbReference>
<gene>
    <name evidence="1" type="ORF">WAE58_26015</name>
</gene>
<dbReference type="GO" id="GO:0016301">
    <property type="term" value="F:kinase activity"/>
    <property type="evidence" value="ECO:0007669"/>
    <property type="project" value="UniProtKB-KW"/>
</dbReference>
<dbReference type="Gene3D" id="1.10.720.160">
    <property type="match status" value="1"/>
</dbReference>
<keyword evidence="1" id="KW-0808">Transferase</keyword>
<keyword evidence="1" id="KW-0418">Kinase</keyword>
<name>A0ABU8NUJ9_9SPHI</name>
<dbReference type="PANTHER" id="PTHR43190">
    <property type="entry name" value="N-ACETYL-D-GLUCOSAMINE KINASE"/>
    <property type="match status" value="1"/>
</dbReference>
<proteinExistence type="predicted"/>
<dbReference type="PANTHER" id="PTHR43190:SF3">
    <property type="entry name" value="N-ACETYL-D-GLUCOSAMINE KINASE"/>
    <property type="match status" value="1"/>
</dbReference>
<comment type="caution">
    <text evidence="1">The sequence shown here is derived from an EMBL/GenBank/DDBJ whole genome shotgun (WGS) entry which is preliminary data.</text>
</comment>
<dbReference type="CDD" id="cd24079">
    <property type="entry name" value="ASKHA_NBD_PG1100-like"/>
    <property type="match status" value="1"/>
</dbReference>
<dbReference type="InterPro" id="IPR052519">
    <property type="entry name" value="Euk-type_GlcNAc_Kinase"/>
</dbReference>
<evidence type="ECO:0000313" key="2">
    <source>
        <dbReference type="Proteomes" id="UP001378956"/>
    </source>
</evidence>